<feature type="non-terminal residue" evidence="2">
    <location>
        <position position="97"/>
    </location>
</feature>
<protein>
    <submittedName>
        <fullName evidence="2">Uncharacterized protein</fullName>
    </submittedName>
</protein>
<proteinExistence type="predicted"/>
<feature type="non-terminal residue" evidence="2">
    <location>
        <position position="1"/>
    </location>
</feature>
<keyword evidence="3" id="KW-1185">Reference proteome</keyword>
<dbReference type="AlphaFoldDB" id="A0A5J9W951"/>
<name>A0A5J9W951_9POAL</name>
<sequence length="97" mass="10610">MACLGPMRDMGRAHRARTTLRALPASTPWPRRRLVQSRAARSPRTRSCATQHASSPMARVAMPSLACACLDLAHDERSAATSLADKMIESLKFHAVL</sequence>
<organism evidence="2 3">
    <name type="scientific">Eragrostis curvula</name>
    <name type="common">weeping love grass</name>
    <dbReference type="NCBI Taxonomy" id="38414"/>
    <lineage>
        <taxon>Eukaryota</taxon>
        <taxon>Viridiplantae</taxon>
        <taxon>Streptophyta</taxon>
        <taxon>Embryophyta</taxon>
        <taxon>Tracheophyta</taxon>
        <taxon>Spermatophyta</taxon>
        <taxon>Magnoliopsida</taxon>
        <taxon>Liliopsida</taxon>
        <taxon>Poales</taxon>
        <taxon>Poaceae</taxon>
        <taxon>PACMAD clade</taxon>
        <taxon>Chloridoideae</taxon>
        <taxon>Eragrostideae</taxon>
        <taxon>Eragrostidinae</taxon>
        <taxon>Eragrostis</taxon>
    </lineage>
</organism>
<comment type="caution">
    <text evidence="2">The sequence shown here is derived from an EMBL/GenBank/DDBJ whole genome shotgun (WGS) entry which is preliminary data.</text>
</comment>
<dbReference type="Proteomes" id="UP000324897">
    <property type="component" value="Chromosome 5"/>
</dbReference>
<reference evidence="2 3" key="1">
    <citation type="journal article" date="2019" name="Sci. Rep.">
        <title>A high-quality genome of Eragrostis curvula grass provides insights into Poaceae evolution and supports new strategies to enhance forage quality.</title>
        <authorList>
            <person name="Carballo J."/>
            <person name="Santos B.A.C.M."/>
            <person name="Zappacosta D."/>
            <person name="Garbus I."/>
            <person name="Selva J.P."/>
            <person name="Gallo C.A."/>
            <person name="Diaz A."/>
            <person name="Albertini E."/>
            <person name="Caccamo M."/>
            <person name="Echenique V."/>
        </authorList>
    </citation>
    <scope>NUCLEOTIDE SEQUENCE [LARGE SCALE GENOMIC DNA]</scope>
    <source>
        <strain evidence="3">cv. Victoria</strain>
        <tissue evidence="2">Leaf</tissue>
    </source>
</reference>
<feature type="compositionally biased region" description="Polar residues" evidence="1">
    <location>
        <begin position="45"/>
        <end position="54"/>
    </location>
</feature>
<dbReference type="EMBL" id="RWGY01000004">
    <property type="protein sequence ID" value="TVU45232.1"/>
    <property type="molecule type" value="Genomic_DNA"/>
</dbReference>
<evidence type="ECO:0000313" key="3">
    <source>
        <dbReference type="Proteomes" id="UP000324897"/>
    </source>
</evidence>
<gene>
    <name evidence="2" type="ORF">EJB05_04708</name>
</gene>
<dbReference type="Gramene" id="TVU45232">
    <property type="protein sequence ID" value="TVU45232"/>
    <property type="gene ID" value="EJB05_04708"/>
</dbReference>
<evidence type="ECO:0000313" key="2">
    <source>
        <dbReference type="EMBL" id="TVU45232.1"/>
    </source>
</evidence>
<accession>A0A5J9W951</accession>
<feature type="region of interest" description="Disordered" evidence="1">
    <location>
        <begin position="1"/>
        <end position="55"/>
    </location>
</feature>
<evidence type="ECO:0000256" key="1">
    <source>
        <dbReference type="SAM" id="MobiDB-lite"/>
    </source>
</evidence>